<evidence type="ECO:0000256" key="1">
    <source>
        <dbReference type="ARBA" id="ARBA00004141"/>
    </source>
</evidence>
<sequence length="283" mass="32602">MFTVDHFITTAISLIFYSCLNVACTLKIKSPEHLSATEARDHIGQHISFVHSTLSCLLSLVVYIQDAGIDYESDFSYKYIFVMGHSMGYFTYDLIYAEIFGVHDLAMRFHHACVMVGGYALFLQDKGGSIGILCIALTELSNPCMQVRFILKARKEDHSRLYKISELLFAALFVFNRGVIGTYLNYNVYQYDVNNLVRVFVSLIYAVSIYWVYIIFCKGAKYFKKKELQNPLSRLYVKIFDTFRANQYLVIAGIFTWSVFMPPSLKMLGSTPHHLRMFQFTII</sequence>
<dbReference type="GO" id="GO:0016020">
    <property type="term" value="C:membrane"/>
    <property type="evidence" value="ECO:0007669"/>
    <property type="project" value="UniProtKB-SubCell"/>
</dbReference>
<dbReference type="Pfam" id="PF03798">
    <property type="entry name" value="TRAM_LAG1_CLN8"/>
    <property type="match status" value="1"/>
</dbReference>
<dbReference type="AlphaFoldDB" id="A0A1R2AVQ3"/>
<evidence type="ECO:0000313" key="9">
    <source>
        <dbReference type="Proteomes" id="UP000187209"/>
    </source>
</evidence>
<dbReference type="OrthoDB" id="284464at2759"/>
<dbReference type="PROSITE" id="PS50922">
    <property type="entry name" value="TLC"/>
    <property type="match status" value="1"/>
</dbReference>
<feature type="transmembrane region" description="Helical" evidence="6">
    <location>
        <begin position="248"/>
        <end position="265"/>
    </location>
</feature>
<feature type="transmembrane region" description="Helical" evidence="6">
    <location>
        <begin position="47"/>
        <end position="64"/>
    </location>
</feature>
<evidence type="ECO:0000256" key="3">
    <source>
        <dbReference type="ARBA" id="ARBA00022989"/>
    </source>
</evidence>
<evidence type="ECO:0000256" key="2">
    <source>
        <dbReference type="ARBA" id="ARBA00022692"/>
    </source>
</evidence>
<dbReference type="InterPro" id="IPR042512">
    <property type="entry name" value="TLCD5"/>
</dbReference>
<evidence type="ECO:0000313" key="8">
    <source>
        <dbReference type="EMBL" id="OMJ68611.1"/>
    </source>
</evidence>
<protein>
    <recommendedName>
        <fullName evidence="7">TLC domain-containing protein</fullName>
    </recommendedName>
</protein>
<keyword evidence="3 6" id="KW-1133">Transmembrane helix</keyword>
<evidence type="ECO:0000256" key="4">
    <source>
        <dbReference type="ARBA" id="ARBA00023136"/>
    </source>
</evidence>
<evidence type="ECO:0000259" key="7">
    <source>
        <dbReference type="PROSITE" id="PS50922"/>
    </source>
</evidence>
<evidence type="ECO:0000256" key="5">
    <source>
        <dbReference type="PROSITE-ProRule" id="PRU00205"/>
    </source>
</evidence>
<feature type="transmembrane region" description="Helical" evidence="6">
    <location>
        <begin position="163"/>
        <end position="184"/>
    </location>
</feature>
<keyword evidence="9" id="KW-1185">Reference proteome</keyword>
<accession>A0A1R2AVQ3</accession>
<gene>
    <name evidence="8" type="ORF">SteCoe_33893</name>
</gene>
<dbReference type="InterPro" id="IPR006634">
    <property type="entry name" value="TLC-dom"/>
</dbReference>
<feature type="transmembrane region" description="Helical" evidence="6">
    <location>
        <begin position="196"/>
        <end position="216"/>
    </location>
</feature>
<dbReference type="EMBL" id="MPUH01001304">
    <property type="protein sequence ID" value="OMJ68611.1"/>
    <property type="molecule type" value="Genomic_DNA"/>
</dbReference>
<name>A0A1R2AVQ3_9CILI</name>
<organism evidence="8 9">
    <name type="scientific">Stentor coeruleus</name>
    <dbReference type="NCBI Taxonomy" id="5963"/>
    <lineage>
        <taxon>Eukaryota</taxon>
        <taxon>Sar</taxon>
        <taxon>Alveolata</taxon>
        <taxon>Ciliophora</taxon>
        <taxon>Postciliodesmatophora</taxon>
        <taxon>Heterotrichea</taxon>
        <taxon>Heterotrichida</taxon>
        <taxon>Stentoridae</taxon>
        <taxon>Stentor</taxon>
    </lineage>
</organism>
<feature type="transmembrane region" description="Helical" evidence="6">
    <location>
        <begin position="76"/>
        <end position="95"/>
    </location>
</feature>
<comment type="subcellular location">
    <subcellularLocation>
        <location evidence="1">Membrane</location>
        <topology evidence="1">Multi-pass membrane protein</topology>
    </subcellularLocation>
</comment>
<comment type="caution">
    <text evidence="8">The sequence shown here is derived from an EMBL/GenBank/DDBJ whole genome shotgun (WGS) entry which is preliminary data.</text>
</comment>
<keyword evidence="2 5" id="KW-0812">Transmembrane</keyword>
<reference evidence="8 9" key="1">
    <citation type="submission" date="2016-11" db="EMBL/GenBank/DDBJ databases">
        <title>The macronuclear genome of Stentor coeruleus: a giant cell with tiny introns.</title>
        <authorList>
            <person name="Slabodnick M."/>
            <person name="Ruby J.G."/>
            <person name="Reiff S.B."/>
            <person name="Swart E.C."/>
            <person name="Gosai S."/>
            <person name="Prabakaran S."/>
            <person name="Witkowska E."/>
            <person name="Larue G.E."/>
            <person name="Fisher S."/>
            <person name="Freeman R.M."/>
            <person name="Gunawardena J."/>
            <person name="Chu W."/>
            <person name="Stover N.A."/>
            <person name="Gregory B.D."/>
            <person name="Nowacki M."/>
            <person name="Derisi J."/>
            <person name="Roy S.W."/>
            <person name="Marshall W.F."/>
            <person name="Sood P."/>
        </authorList>
    </citation>
    <scope>NUCLEOTIDE SEQUENCE [LARGE SCALE GENOMIC DNA]</scope>
    <source>
        <strain evidence="8">WM001</strain>
    </source>
</reference>
<evidence type="ECO:0000256" key="6">
    <source>
        <dbReference type="SAM" id="Phobius"/>
    </source>
</evidence>
<dbReference type="PANTHER" id="PTHR31898:SF1">
    <property type="entry name" value="TLC DOMAIN-CONTAINING PROTEIN 5"/>
    <property type="match status" value="1"/>
</dbReference>
<dbReference type="PANTHER" id="PTHR31898">
    <property type="entry name" value="TRANSMEMBRANE PROTEIN 136"/>
    <property type="match status" value="1"/>
</dbReference>
<proteinExistence type="predicted"/>
<feature type="transmembrane region" description="Helical" evidence="6">
    <location>
        <begin position="6"/>
        <end position="26"/>
    </location>
</feature>
<keyword evidence="4 5" id="KW-0472">Membrane</keyword>
<dbReference type="SMART" id="SM00724">
    <property type="entry name" value="TLC"/>
    <property type="match status" value="1"/>
</dbReference>
<dbReference type="Proteomes" id="UP000187209">
    <property type="component" value="Unassembled WGS sequence"/>
</dbReference>
<feature type="domain" description="TLC" evidence="7">
    <location>
        <begin position="37"/>
        <end position="224"/>
    </location>
</feature>